<dbReference type="Pfam" id="PF04542">
    <property type="entry name" value="Sigma70_r2"/>
    <property type="match status" value="1"/>
</dbReference>
<evidence type="ECO:0000256" key="2">
    <source>
        <dbReference type="ARBA" id="ARBA00023015"/>
    </source>
</evidence>
<evidence type="ECO:0000256" key="3">
    <source>
        <dbReference type="ARBA" id="ARBA00023082"/>
    </source>
</evidence>
<dbReference type="Proteomes" id="UP000597444">
    <property type="component" value="Unassembled WGS sequence"/>
</dbReference>
<keyword evidence="3" id="KW-0731">Sigma factor</keyword>
<dbReference type="SUPFAM" id="SSF88946">
    <property type="entry name" value="Sigma2 domain of RNA polymerase sigma factors"/>
    <property type="match status" value="1"/>
</dbReference>
<dbReference type="SUPFAM" id="SSF88659">
    <property type="entry name" value="Sigma3 and sigma4 domains of RNA polymerase sigma factors"/>
    <property type="match status" value="1"/>
</dbReference>
<dbReference type="EMBL" id="BNJK01000001">
    <property type="protein sequence ID" value="GHO93790.1"/>
    <property type="molecule type" value="Genomic_DNA"/>
</dbReference>
<dbReference type="InterPro" id="IPR036388">
    <property type="entry name" value="WH-like_DNA-bd_sf"/>
</dbReference>
<evidence type="ECO:0000259" key="5">
    <source>
        <dbReference type="Pfam" id="PF04542"/>
    </source>
</evidence>
<dbReference type="PANTHER" id="PTHR43133:SF51">
    <property type="entry name" value="RNA POLYMERASE SIGMA FACTOR"/>
    <property type="match status" value="1"/>
</dbReference>
<dbReference type="InterPro" id="IPR014284">
    <property type="entry name" value="RNA_pol_sigma-70_dom"/>
</dbReference>
<dbReference type="GO" id="GO:0003677">
    <property type="term" value="F:DNA binding"/>
    <property type="evidence" value="ECO:0007669"/>
    <property type="project" value="InterPro"/>
</dbReference>
<dbReference type="Gene3D" id="1.10.10.10">
    <property type="entry name" value="Winged helix-like DNA-binding domain superfamily/Winged helix DNA-binding domain"/>
    <property type="match status" value="1"/>
</dbReference>
<gene>
    <name evidence="7" type="ORF">KSF_038380</name>
</gene>
<dbReference type="InterPro" id="IPR013249">
    <property type="entry name" value="RNA_pol_sigma70_r4_t2"/>
</dbReference>
<protein>
    <submittedName>
        <fullName evidence="7">Sigma-24 (FecI-like protein)</fullName>
    </submittedName>
</protein>
<proteinExistence type="inferred from homology"/>
<feature type="domain" description="RNA polymerase sigma-70 region 2" evidence="5">
    <location>
        <begin position="44"/>
        <end position="104"/>
    </location>
</feature>
<reference evidence="7" key="1">
    <citation type="submission" date="2020-10" db="EMBL/GenBank/DDBJ databases">
        <title>Taxonomic study of unclassified bacteria belonging to the class Ktedonobacteria.</title>
        <authorList>
            <person name="Yabe S."/>
            <person name="Wang C.M."/>
            <person name="Zheng Y."/>
            <person name="Sakai Y."/>
            <person name="Cavaletti L."/>
            <person name="Monciardini P."/>
            <person name="Donadio S."/>
        </authorList>
    </citation>
    <scope>NUCLEOTIDE SEQUENCE</scope>
    <source>
        <strain evidence="7">ID150040</strain>
    </source>
</reference>
<evidence type="ECO:0000313" key="7">
    <source>
        <dbReference type="EMBL" id="GHO93790.1"/>
    </source>
</evidence>
<dbReference type="InterPro" id="IPR039425">
    <property type="entry name" value="RNA_pol_sigma-70-like"/>
</dbReference>
<dbReference type="RefSeq" id="WP_220204559.1">
    <property type="nucleotide sequence ID" value="NZ_BNJK01000001.1"/>
</dbReference>
<organism evidence="7 8">
    <name type="scientific">Reticulibacter mediterranei</name>
    <dbReference type="NCBI Taxonomy" id="2778369"/>
    <lineage>
        <taxon>Bacteria</taxon>
        <taxon>Bacillati</taxon>
        <taxon>Chloroflexota</taxon>
        <taxon>Ktedonobacteria</taxon>
        <taxon>Ktedonobacterales</taxon>
        <taxon>Reticulibacteraceae</taxon>
        <taxon>Reticulibacter</taxon>
    </lineage>
</organism>
<dbReference type="Pfam" id="PF08281">
    <property type="entry name" value="Sigma70_r4_2"/>
    <property type="match status" value="1"/>
</dbReference>
<name>A0A8J3N332_9CHLR</name>
<dbReference type="InterPro" id="IPR013325">
    <property type="entry name" value="RNA_pol_sigma_r2"/>
</dbReference>
<evidence type="ECO:0000259" key="6">
    <source>
        <dbReference type="Pfam" id="PF08281"/>
    </source>
</evidence>
<comment type="caution">
    <text evidence="7">The sequence shown here is derived from an EMBL/GenBank/DDBJ whole genome shotgun (WGS) entry which is preliminary data.</text>
</comment>
<evidence type="ECO:0000256" key="4">
    <source>
        <dbReference type="ARBA" id="ARBA00023163"/>
    </source>
</evidence>
<dbReference type="CDD" id="cd06171">
    <property type="entry name" value="Sigma70_r4"/>
    <property type="match status" value="1"/>
</dbReference>
<evidence type="ECO:0000256" key="1">
    <source>
        <dbReference type="ARBA" id="ARBA00010641"/>
    </source>
</evidence>
<comment type="similarity">
    <text evidence="1">Belongs to the sigma-70 factor family. ECF subfamily.</text>
</comment>
<dbReference type="InterPro" id="IPR007627">
    <property type="entry name" value="RNA_pol_sigma70_r2"/>
</dbReference>
<dbReference type="PANTHER" id="PTHR43133">
    <property type="entry name" value="RNA POLYMERASE ECF-TYPE SIGMA FACTO"/>
    <property type="match status" value="1"/>
</dbReference>
<keyword evidence="8" id="KW-1185">Reference proteome</keyword>
<feature type="domain" description="RNA polymerase sigma factor 70 region 4 type 2" evidence="6">
    <location>
        <begin position="131"/>
        <end position="180"/>
    </location>
</feature>
<accession>A0A8J3N332</accession>
<dbReference type="NCBIfam" id="TIGR02937">
    <property type="entry name" value="sigma70-ECF"/>
    <property type="match status" value="1"/>
</dbReference>
<dbReference type="AlphaFoldDB" id="A0A8J3N332"/>
<evidence type="ECO:0000313" key="8">
    <source>
        <dbReference type="Proteomes" id="UP000597444"/>
    </source>
</evidence>
<dbReference type="GO" id="GO:0006352">
    <property type="term" value="P:DNA-templated transcription initiation"/>
    <property type="evidence" value="ECO:0007669"/>
    <property type="project" value="InterPro"/>
</dbReference>
<keyword evidence="2" id="KW-0805">Transcription regulation</keyword>
<dbReference type="GO" id="GO:0016987">
    <property type="term" value="F:sigma factor activity"/>
    <property type="evidence" value="ECO:0007669"/>
    <property type="project" value="UniProtKB-KW"/>
</dbReference>
<dbReference type="InterPro" id="IPR013324">
    <property type="entry name" value="RNA_pol_sigma_r3/r4-like"/>
</dbReference>
<dbReference type="Gene3D" id="1.10.1740.10">
    <property type="match status" value="1"/>
</dbReference>
<sequence>MNNELLSSQPEGASPVPSISFSAQDDVALIKACHQRNQEAFALLVRSYQRLLFTLAWHILQDDEQARTITQDTFLAAWEALPSLSADANVSLWLFHLICQRCLHLHISGPERNAKRDAIHQQENPRQRARRAQEYLPYLPTLPRVVVILRYVQGLNYEEIALVLTLPIRTVKTHLFRARNLLKELIQTHHLSGPSF</sequence>
<keyword evidence="4" id="KW-0804">Transcription</keyword>